<keyword evidence="1" id="KW-0732">Signal</keyword>
<name>A0A346Y0R4_9ACTN</name>
<accession>A0A346Y0R4</accession>
<organism evidence="2 3">
    <name type="scientific">Euzebya pacifica</name>
    <dbReference type="NCBI Taxonomy" id="1608957"/>
    <lineage>
        <taxon>Bacteria</taxon>
        <taxon>Bacillati</taxon>
        <taxon>Actinomycetota</taxon>
        <taxon>Nitriliruptoria</taxon>
        <taxon>Euzebyales</taxon>
    </lineage>
</organism>
<evidence type="ECO:0000313" key="3">
    <source>
        <dbReference type="Proteomes" id="UP000264006"/>
    </source>
</evidence>
<dbReference type="EMBL" id="CP031165">
    <property type="protein sequence ID" value="AXV08061.1"/>
    <property type="molecule type" value="Genomic_DNA"/>
</dbReference>
<gene>
    <name evidence="2" type="ORF">DVS28_a3386</name>
</gene>
<protein>
    <submittedName>
        <fullName evidence="2">Uncharacterized protein</fullName>
    </submittedName>
</protein>
<evidence type="ECO:0000256" key="1">
    <source>
        <dbReference type="SAM" id="SignalP"/>
    </source>
</evidence>
<feature type="chain" id="PRO_5038354247" evidence="1">
    <location>
        <begin position="23"/>
        <end position="172"/>
    </location>
</feature>
<dbReference type="RefSeq" id="WP_164710659.1">
    <property type="nucleotide sequence ID" value="NZ_CP031165.1"/>
</dbReference>
<evidence type="ECO:0000313" key="2">
    <source>
        <dbReference type="EMBL" id="AXV08061.1"/>
    </source>
</evidence>
<dbReference type="Proteomes" id="UP000264006">
    <property type="component" value="Chromosome"/>
</dbReference>
<sequence>MRTMHRALAAALSMLLFTAACTTTSGGGSALDTWDLTGGHAPADVGWDTDLTAMEAEPDEIRLPGGVVLTEIGRANVSREEDRLRSMSVTFPTESVDDVVGRAEALADPLEVDLDPIRRWAAANTDGQDTTPGGALANTPSTNLDADTTLSLSTRAFPEGDAVLRVEIFWAS</sequence>
<proteinExistence type="predicted"/>
<dbReference type="KEGG" id="euz:DVS28_a3386"/>
<dbReference type="PROSITE" id="PS51257">
    <property type="entry name" value="PROKAR_LIPOPROTEIN"/>
    <property type="match status" value="1"/>
</dbReference>
<reference evidence="2 3" key="1">
    <citation type="submission" date="2018-09" db="EMBL/GenBank/DDBJ databases">
        <title>Complete genome sequence of Euzebya sp. DY32-46 isolated from seawater of Pacific Ocean.</title>
        <authorList>
            <person name="Xu L."/>
            <person name="Wu Y.-H."/>
            <person name="Xu X.-W."/>
        </authorList>
    </citation>
    <scope>NUCLEOTIDE SEQUENCE [LARGE SCALE GENOMIC DNA]</scope>
    <source>
        <strain evidence="2 3">DY32-46</strain>
    </source>
</reference>
<dbReference type="AlphaFoldDB" id="A0A346Y0R4"/>
<feature type="signal peptide" evidence="1">
    <location>
        <begin position="1"/>
        <end position="22"/>
    </location>
</feature>
<keyword evidence="3" id="KW-1185">Reference proteome</keyword>